<dbReference type="Pfam" id="PF00440">
    <property type="entry name" value="TetR_N"/>
    <property type="match status" value="1"/>
</dbReference>
<organism evidence="4 5">
    <name type="scientific">Fictibacillus halophilus</name>
    <dbReference type="NCBI Taxonomy" id="1610490"/>
    <lineage>
        <taxon>Bacteria</taxon>
        <taxon>Bacillati</taxon>
        <taxon>Bacillota</taxon>
        <taxon>Bacilli</taxon>
        <taxon>Bacillales</taxon>
        <taxon>Fictibacillaceae</taxon>
        <taxon>Fictibacillus</taxon>
    </lineage>
</organism>
<evidence type="ECO:0000313" key="4">
    <source>
        <dbReference type="EMBL" id="MET3728430.1"/>
    </source>
</evidence>
<proteinExistence type="predicted"/>
<dbReference type="PRINTS" id="PR00455">
    <property type="entry name" value="HTHTETR"/>
</dbReference>
<evidence type="ECO:0000256" key="2">
    <source>
        <dbReference type="PROSITE-ProRule" id="PRU00335"/>
    </source>
</evidence>
<sequence length="171" mass="18978">MKSNIPIPGSIREKILNQAIKEFGMHGYEGVNVQQLAKSIGVTTGALYHHFGNKIELYKVVREEIERRITSRMEGAAEVHDDSLTSLKSAMLVGFNAAVKLNACKLLSEPDYSSNRDLVAILFNEILGDNLVEGVEVILSSVWRASLKNITQGMSPEDAKKALNWFSEKMI</sequence>
<dbReference type="SUPFAM" id="SSF46689">
    <property type="entry name" value="Homeodomain-like"/>
    <property type="match status" value="1"/>
</dbReference>
<evidence type="ECO:0000259" key="3">
    <source>
        <dbReference type="PROSITE" id="PS50977"/>
    </source>
</evidence>
<name>A0ABV2LIK3_9BACL</name>
<dbReference type="Gene3D" id="1.10.357.10">
    <property type="entry name" value="Tetracycline Repressor, domain 2"/>
    <property type="match status" value="1"/>
</dbReference>
<feature type="DNA-binding region" description="H-T-H motif" evidence="2">
    <location>
        <begin position="32"/>
        <end position="51"/>
    </location>
</feature>
<comment type="caution">
    <text evidence="4">The sequence shown here is derived from an EMBL/GenBank/DDBJ whole genome shotgun (WGS) entry which is preliminary data.</text>
</comment>
<dbReference type="PANTHER" id="PTHR43479">
    <property type="entry name" value="ACREF/ENVCD OPERON REPRESSOR-RELATED"/>
    <property type="match status" value="1"/>
</dbReference>
<protein>
    <submittedName>
        <fullName evidence="4">AcrR family transcriptional regulator</fullName>
    </submittedName>
</protein>
<dbReference type="RefSeq" id="WP_198767286.1">
    <property type="nucleotide sequence ID" value="NZ_JAEACF010000001.1"/>
</dbReference>
<feature type="domain" description="HTH tetR-type" evidence="3">
    <location>
        <begin position="9"/>
        <end position="69"/>
    </location>
</feature>
<keyword evidence="5" id="KW-1185">Reference proteome</keyword>
<evidence type="ECO:0000256" key="1">
    <source>
        <dbReference type="ARBA" id="ARBA00023125"/>
    </source>
</evidence>
<dbReference type="InterPro" id="IPR009057">
    <property type="entry name" value="Homeodomain-like_sf"/>
</dbReference>
<dbReference type="InterPro" id="IPR001647">
    <property type="entry name" value="HTH_TetR"/>
</dbReference>
<evidence type="ECO:0000313" key="5">
    <source>
        <dbReference type="Proteomes" id="UP001549097"/>
    </source>
</evidence>
<dbReference type="InterPro" id="IPR050624">
    <property type="entry name" value="HTH-type_Tx_Regulator"/>
</dbReference>
<dbReference type="Proteomes" id="UP001549097">
    <property type="component" value="Unassembled WGS sequence"/>
</dbReference>
<gene>
    <name evidence="4" type="ORF">ABID52_002011</name>
</gene>
<keyword evidence="1 2" id="KW-0238">DNA-binding</keyword>
<dbReference type="PROSITE" id="PS50977">
    <property type="entry name" value="HTH_TETR_2"/>
    <property type="match status" value="1"/>
</dbReference>
<dbReference type="PANTHER" id="PTHR43479:SF11">
    <property type="entry name" value="ACREF_ENVCD OPERON REPRESSOR-RELATED"/>
    <property type="match status" value="1"/>
</dbReference>
<accession>A0ABV2LIK3</accession>
<dbReference type="EMBL" id="JBEPMP010000001">
    <property type="protein sequence ID" value="MET3728430.1"/>
    <property type="molecule type" value="Genomic_DNA"/>
</dbReference>
<reference evidence="4 5" key="1">
    <citation type="submission" date="2024-06" db="EMBL/GenBank/DDBJ databases">
        <title>Genomic Encyclopedia of Type Strains, Phase IV (KMG-IV): sequencing the most valuable type-strain genomes for metagenomic binning, comparative biology and taxonomic classification.</title>
        <authorList>
            <person name="Goeker M."/>
        </authorList>
    </citation>
    <scope>NUCLEOTIDE SEQUENCE [LARGE SCALE GENOMIC DNA]</scope>
    <source>
        <strain evidence="4 5">DSM 100124</strain>
    </source>
</reference>